<dbReference type="InterPro" id="IPR000780">
    <property type="entry name" value="CheR_MeTrfase"/>
</dbReference>
<dbReference type="InterPro" id="IPR022641">
    <property type="entry name" value="CheR_N"/>
</dbReference>
<proteinExistence type="predicted"/>
<evidence type="ECO:0000256" key="5">
    <source>
        <dbReference type="ARBA" id="ARBA00022691"/>
    </source>
</evidence>
<evidence type="ECO:0000313" key="8">
    <source>
        <dbReference type="Proteomes" id="UP001526246"/>
    </source>
</evidence>
<evidence type="ECO:0000256" key="3">
    <source>
        <dbReference type="ARBA" id="ARBA00022603"/>
    </source>
</evidence>
<keyword evidence="3" id="KW-0489">Methyltransferase</keyword>
<organism evidence="7 8">
    <name type="scientific">Sphingomonas arvum</name>
    <dbReference type="NCBI Taxonomy" id="2992113"/>
    <lineage>
        <taxon>Bacteria</taxon>
        <taxon>Pseudomonadati</taxon>
        <taxon>Pseudomonadota</taxon>
        <taxon>Alphaproteobacteria</taxon>
        <taxon>Sphingomonadales</taxon>
        <taxon>Sphingomonadaceae</taxon>
        <taxon>Sphingomonas</taxon>
    </lineage>
</organism>
<dbReference type="SMART" id="SM00138">
    <property type="entry name" value="MeTrc"/>
    <property type="match status" value="1"/>
</dbReference>
<keyword evidence="5" id="KW-0949">S-adenosyl-L-methionine</keyword>
<dbReference type="PROSITE" id="PS50123">
    <property type="entry name" value="CHER"/>
    <property type="match status" value="1"/>
</dbReference>
<comment type="caution">
    <text evidence="7">The sequence shown here is derived from an EMBL/GenBank/DDBJ whole genome shotgun (WGS) entry which is preliminary data.</text>
</comment>
<dbReference type="InterPro" id="IPR050903">
    <property type="entry name" value="Bact_Chemotaxis_MeTrfase"/>
</dbReference>
<name>A0ABT3JC36_9SPHN</name>
<feature type="domain" description="CheR-type methyltransferase" evidence="6">
    <location>
        <begin position="1"/>
        <end position="277"/>
    </location>
</feature>
<dbReference type="PANTHER" id="PTHR24422:SF10">
    <property type="entry name" value="CHEMOTAXIS PROTEIN METHYLTRANSFERASE 2"/>
    <property type="match status" value="1"/>
</dbReference>
<evidence type="ECO:0000256" key="2">
    <source>
        <dbReference type="ARBA" id="ARBA00012534"/>
    </source>
</evidence>
<dbReference type="SUPFAM" id="SSF53335">
    <property type="entry name" value="S-adenosyl-L-methionine-dependent methyltransferases"/>
    <property type="match status" value="1"/>
</dbReference>
<evidence type="ECO:0000256" key="4">
    <source>
        <dbReference type="ARBA" id="ARBA00022679"/>
    </source>
</evidence>
<accession>A0ABT3JC36</accession>
<reference evidence="7 8" key="1">
    <citation type="submission" date="2022-10" db="EMBL/GenBank/DDBJ databases">
        <title>Sphingomonas sp.</title>
        <authorList>
            <person name="Jin C."/>
        </authorList>
    </citation>
    <scope>NUCLEOTIDE SEQUENCE [LARGE SCALE GENOMIC DNA]</scope>
    <source>
        <strain evidence="7 8">BN140010</strain>
    </source>
</reference>
<dbReference type="SUPFAM" id="SSF47757">
    <property type="entry name" value="Chemotaxis receptor methyltransferase CheR, N-terminal domain"/>
    <property type="match status" value="1"/>
</dbReference>
<gene>
    <name evidence="7" type="ORF">OMW55_00705</name>
</gene>
<dbReference type="EMBL" id="JAPDOB010000001">
    <property type="protein sequence ID" value="MCW3796330.1"/>
    <property type="molecule type" value="Genomic_DNA"/>
</dbReference>
<dbReference type="EC" id="2.1.1.80" evidence="2"/>
<keyword evidence="8" id="KW-1185">Reference proteome</keyword>
<dbReference type="InterPro" id="IPR029063">
    <property type="entry name" value="SAM-dependent_MTases_sf"/>
</dbReference>
<protein>
    <recommendedName>
        <fullName evidence="2">protein-glutamate O-methyltransferase</fullName>
        <ecNumber evidence="2">2.1.1.80</ecNumber>
    </recommendedName>
</protein>
<dbReference type="Pfam" id="PF03705">
    <property type="entry name" value="CheR_N"/>
    <property type="match status" value="1"/>
</dbReference>
<dbReference type="Proteomes" id="UP001526246">
    <property type="component" value="Unassembled WGS sequence"/>
</dbReference>
<evidence type="ECO:0000259" key="6">
    <source>
        <dbReference type="PROSITE" id="PS50123"/>
    </source>
</evidence>
<dbReference type="Gene3D" id="3.40.50.150">
    <property type="entry name" value="Vaccinia Virus protein VP39"/>
    <property type="match status" value="1"/>
</dbReference>
<sequence length="277" mass="31741">MISEEHLLSKDELSRLTEFVYRRTGMRFEKKKRYYAERRVAERMAATGVRDFAEYQSLLRLDAAEAQRLINSFTVNETYFYREEHQLRCLSRSLLPDVVRGRRPGDLVRIWSMPCSTGEEPYSIALWLLENWAMVDVYHVEIVGSDIDTDAIAAAQAGRYGPRALSKLPAEVLDGYFEPERDGTREIITDLKESVRFVPCNLADGASMAALGQFDVIFCRNLLIYFDEESRKVAANHLHGALAPGGYLCLGHTESMSRISDQFQLCRFPDAITYRRC</sequence>
<dbReference type="InterPro" id="IPR036804">
    <property type="entry name" value="CheR_N_sf"/>
</dbReference>
<evidence type="ECO:0000313" key="7">
    <source>
        <dbReference type="EMBL" id="MCW3796330.1"/>
    </source>
</evidence>
<dbReference type="InterPro" id="IPR022642">
    <property type="entry name" value="CheR_C"/>
</dbReference>
<dbReference type="RefSeq" id="WP_264880088.1">
    <property type="nucleotide sequence ID" value="NZ_JAPDOB010000001.1"/>
</dbReference>
<comment type="catalytic activity">
    <reaction evidence="1">
        <text>L-glutamyl-[protein] + S-adenosyl-L-methionine = [protein]-L-glutamate 5-O-methyl ester + S-adenosyl-L-homocysteine</text>
        <dbReference type="Rhea" id="RHEA:24452"/>
        <dbReference type="Rhea" id="RHEA-COMP:10208"/>
        <dbReference type="Rhea" id="RHEA-COMP:10311"/>
        <dbReference type="ChEBI" id="CHEBI:29973"/>
        <dbReference type="ChEBI" id="CHEBI:57856"/>
        <dbReference type="ChEBI" id="CHEBI:59789"/>
        <dbReference type="ChEBI" id="CHEBI:82795"/>
        <dbReference type="EC" id="2.1.1.80"/>
    </reaction>
</comment>
<dbReference type="PRINTS" id="PR00996">
    <property type="entry name" value="CHERMTFRASE"/>
</dbReference>
<dbReference type="Pfam" id="PF01739">
    <property type="entry name" value="CheR"/>
    <property type="match status" value="1"/>
</dbReference>
<keyword evidence="4" id="KW-0808">Transferase</keyword>
<dbReference type="PANTHER" id="PTHR24422">
    <property type="entry name" value="CHEMOTAXIS PROTEIN METHYLTRANSFERASE"/>
    <property type="match status" value="1"/>
</dbReference>
<evidence type="ECO:0000256" key="1">
    <source>
        <dbReference type="ARBA" id="ARBA00001541"/>
    </source>
</evidence>
<dbReference type="Gene3D" id="1.10.155.10">
    <property type="entry name" value="Chemotaxis receptor methyltransferase CheR, N-terminal domain"/>
    <property type="match status" value="1"/>
</dbReference>